<feature type="transmembrane region" description="Helical" evidence="10">
    <location>
        <begin position="88"/>
        <end position="113"/>
    </location>
</feature>
<dbReference type="GO" id="GO:0005198">
    <property type="term" value="F:structural molecule activity"/>
    <property type="evidence" value="ECO:0007669"/>
    <property type="project" value="InterPro"/>
</dbReference>
<protein>
    <recommendedName>
        <fullName evidence="13">Claudin 34</fullName>
    </recommendedName>
</protein>
<keyword evidence="5" id="KW-1003">Cell membrane</keyword>
<name>A0AAN8GUA5_CHAGU</name>
<keyword evidence="12" id="KW-1185">Reference proteome</keyword>
<gene>
    <name evidence="11" type="ORF">CgunFtcFv8_018360</name>
</gene>
<evidence type="ECO:0000256" key="2">
    <source>
        <dbReference type="ARBA" id="ARBA00004651"/>
    </source>
</evidence>
<evidence type="ECO:0000256" key="4">
    <source>
        <dbReference type="ARBA" id="ARBA00022427"/>
    </source>
</evidence>
<comment type="similarity">
    <text evidence="3">Belongs to the claudin family.</text>
</comment>
<keyword evidence="4" id="KW-0796">Tight junction</keyword>
<reference evidence="11 12" key="1">
    <citation type="journal article" date="2023" name="Mol. Biol. Evol.">
        <title>Genomics of Secondarily Temperate Adaptation in the Only Non-Antarctic Icefish.</title>
        <authorList>
            <person name="Rivera-Colon A.G."/>
            <person name="Rayamajhi N."/>
            <person name="Minhas B.F."/>
            <person name="Madrigal G."/>
            <person name="Bilyk K.T."/>
            <person name="Yoon V."/>
            <person name="Hune M."/>
            <person name="Gregory S."/>
            <person name="Cheng C.H.C."/>
            <person name="Catchen J.M."/>
        </authorList>
    </citation>
    <scope>NUCLEOTIDE SEQUENCE [LARGE SCALE GENOMIC DNA]</scope>
    <source>
        <tissue evidence="11">White muscle</tissue>
    </source>
</reference>
<dbReference type="GO" id="GO:0005886">
    <property type="term" value="C:plasma membrane"/>
    <property type="evidence" value="ECO:0007669"/>
    <property type="project" value="UniProtKB-SubCell"/>
</dbReference>
<evidence type="ECO:0000256" key="6">
    <source>
        <dbReference type="ARBA" id="ARBA00022692"/>
    </source>
</evidence>
<evidence type="ECO:0000313" key="12">
    <source>
        <dbReference type="Proteomes" id="UP001331515"/>
    </source>
</evidence>
<dbReference type="Gene3D" id="1.20.140.150">
    <property type="match status" value="1"/>
</dbReference>
<dbReference type="EMBL" id="JAURVH010001536">
    <property type="protein sequence ID" value="KAK5891068.1"/>
    <property type="molecule type" value="Genomic_DNA"/>
</dbReference>
<dbReference type="InterPro" id="IPR006187">
    <property type="entry name" value="Claudin"/>
</dbReference>
<proteinExistence type="inferred from homology"/>
<keyword evidence="8 10" id="KW-1133">Transmembrane helix</keyword>
<dbReference type="InterPro" id="IPR004031">
    <property type="entry name" value="PMP22/EMP/MP20/Claudin"/>
</dbReference>
<dbReference type="Proteomes" id="UP001331515">
    <property type="component" value="Unassembled WGS sequence"/>
</dbReference>
<dbReference type="GO" id="GO:0005923">
    <property type="term" value="C:bicellular tight junction"/>
    <property type="evidence" value="ECO:0007669"/>
    <property type="project" value="UniProtKB-SubCell"/>
</dbReference>
<evidence type="ECO:0000256" key="5">
    <source>
        <dbReference type="ARBA" id="ARBA00022475"/>
    </source>
</evidence>
<feature type="transmembrane region" description="Helical" evidence="10">
    <location>
        <begin position="182"/>
        <end position="202"/>
    </location>
</feature>
<feature type="transmembrane region" description="Helical" evidence="10">
    <location>
        <begin position="12"/>
        <end position="34"/>
    </location>
</feature>
<evidence type="ECO:0000256" key="8">
    <source>
        <dbReference type="ARBA" id="ARBA00022989"/>
    </source>
</evidence>
<comment type="subcellular location">
    <subcellularLocation>
        <location evidence="1">Cell junction</location>
        <location evidence="1">Tight junction</location>
    </subcellularLocation>
    <subcellularLocation>
        <location evidence="2">Cell membrane</location>
        <topology evidence="2">Multi-pass membrane protein</topology>
    </subcellularLocation>
</comment>
<organism evidence="11 12">
    <name type="scientific">Champsocephalus gunnari</name>
    <name type="common">Mackerel icefish</name>
    <dbReference type="NCBI Taxonomy" id="52237"/>
    <lineage>
        <taxon>Eukaryota</taxon>
        <taxon>Metazoa</taxon>
        <taxon>Chordata</taxon>
        <taxon>Craniata</taxon>
        <taxon>Vertebrata</taxon>
        <taxon>Euteleostomi</taxon>
        <taxon>Actinopterygii</taxon>
        <taxon>Neopterygii</taxon>
        <taxon>Teleostei</taxon>
        <taxon>Neoteleostei</taxon>
        <taxon>Acanthomorphata</taxon>
        <taxon>Eupercaria</taxon>
        <taxon>Perciformes</taxon>
        <taxon>Notothenioidei</taxon>
        <taxon>Channichthyidae</taxon>
        <taxon>Champsocephalus</taxon>
    </lineage>
</organism>
<evidence type="ECO:0000256" key="10">
    <source>
        <dbReference type="SAM" id="Phobius"/>
    </source>
</evidence>
<keyword evidence="7" id="KW-0965">Cell junction</keyword>
<accession>A0AAN8GUA5</accession>
<evidence type="ECO:0000256" key="3">
    <source>
        <dbReference type="ARBA" id="ARBA00008295"/>
    </source>
</evidence>
<feature type="transmembrane region" description="Helical" evidence="10">
    <location>
        <begin position="125"/>
        <end position="150"/>
    </location>
</feature>
<evidence type="ECO:0000256" key="7">
    <source>
        <dbReference type="ARBA" id="ARBA00022949"/>
    </source>
</evidence>
<sequence>MPDLAHTGHSQLLALWLSCAGCTLTAVSLGLIQWRVWLVSDREVISSGVAWVGVFRACFNSHTLVTPGYRVMHCRSISLTEDFTPPEIAAGQVLMLLSLLVGLCGNAGGVYTLRNVYFGMGKNSPVRLTFLTSGALCLMAATMSLTPLLWNLNAVVTNQTIPFPPEFKLPPTPDSQHVGRGIWVGLVGTSFMIVSGILFCTYRRPVRSATRAETVPGSRGAAAGGNDNPAFEFHEHGRV</sequence>
<evidence type="ECO:0008006" key="13">
    <source>
        <dbReference type="Google" id="ProtNLM"/>
    </source>
</evidence>
<evidence type="ECO:0000256" key="9">
    <source>
        <dbReference type="ARBA" id="ARBA00023136"/>
    </source>
</evidence>
<evidence type="ECO:0000313" key="11">
    <source>
        <dbReference type="EMBL" id="KAK5891068.1"/>
    </source>
</evidence>
<dbReference type="AlphaFoldDB" id="A0AAN8GUA5"/>
<dbReference type="PANTHER" id="PTHR12002">
    <property type="entry name" value="CLAUDIN"/>
    <property type="match status" value="1"/>
</dbReference>
<dbReference type="Pfam" id="PF13903">
    <property type="entry name" value="Claudin_2"/>
    <property type="match status" value="1"/>
</dbReference>
<comment type="caution">
    <text evidence="11">The sequence shown here is derived from an EMBL/GenBank/DDBJ whole genome shotgun (WGS) entry which is preliminary data.</text>
</comment>
<evidence type="ECO:0000256" key="1">
    <source>
        <dbReference type="ARBA" id="ARBA00004435"/>
    </source>
</evidence>
<keyword evidence="6 10" id="KW-0812">Transmembrane</keyword>
<keyword evidence="9 10" id="KW-0472">Membrane</keyword>